<gene>
    <name evidence="1" type="ORF">BYL167_LOCUS35212</name>
    <name evidence="2" type="ORF">GIL414_LOCUS39166</name>
</gene>
<dbReference type="EMBL" id="CAJOBJ010105352">
    <property type="protein sequence ID" value="CAF4606653.1"/>
    <property type="molecule type" value="Genomic_DNA"/>
</dbReference>
<sequence>MPVEAIFILNQNGDNIKGDFPKLFGIFTQQQELFRMLKEVYNTFEEVQLEEFTFEQDLVFLWSQLWKEDV</sequence>
<comment type="caution">
    <text evidence="2">The sequence shown here is derived from an EMBL/GenBank/DDBJ whole genome shotgun (WGS) entry which is preliminary data.</text>
</comment>
<dbReference type="Proteomes" id="UP000681720">
    <property type="component" value="Unassembled WGS sequence"/>
</dbReference>
<dbReference type="EMBL" id="CAJOBH010073441">
    <property type="protein sequence ID" value="CAF4482812.1"/>
    <property type="molecule type" value="Genomic_DNA"/>
</dbReference>
<evidence type="ECO:0000313" key="1">
    <source>
        <dbReference type="EMBL" id="CAF4482812.1"/>
    </source>
</evidence>
<dbReference type="Proteomes" id="UP000681967">
    <property type="component" value="Unassembled WGS sequence"/>
</dbReference>
<protein>
    <submittedName>
        <fullName evidence="2">Uncharacterized protein</fullName>
    </submittedName>
</protein>
<organism evidence="2 3">
    <name type="scientific">Rotaria magnacalcarata</name>
    <dbReference type="NCBI Taxonomy" id="392030"/>
    <lineage>
        <taxon>Eukaryota</taxon>
        <taxon>Metazoa</taxon>
        <taxon>Spiralia</taxon>
        <taxon>Gnathifera</taxon>
        <taxon>Rotifera</taxon>
        <taxon>Eurotatoria</taxon>
        <taxon>Bdelloidea</taxon>
        <taxon>Philodinida</taxon>
        <taxon>Philodinidae</taxon>
        <taxon>Rotaria</taxon>
    </lineage>
</organism>
<evidence type="ECO:0000313" key="3">
    <source>
        <dbReference type="Proteomes" id="UP000681720"/>
    </source>
</evidence>
<feature type="non-terminal residue" evidence="2">
    <location>
        <position position="70"/>
    </location>
</feature>
<name>A0A8S2Z412_9BILA</name>
<reference evidence="2" key="1">
    <citation type="submission" date="2021-02" db="EMBL/GenBank/DDBJ databases">
        <authorList>
            <person name="Nowell W R."/>
        </authorList>
    </citation>
    <scope>NUCLEOTIDE SEQUENCE</scope>
</reference>
<proteinExistence type="predicted"/>
<dbReference type="AlphaFoldDB" id="A0A8S2Z412"/>
<evidence type="ECO:0000313" key="2">
    <source>
        <dbReference type="EMBL" id="CAF4606653.1"/>
    </source>
</evidence>
<accession>A0A8S2Z412</accession>